<protein>
    <recommendedName>
        <fullName evidence="6">CBM6 domain-containing protein</fullName>
    </recommendedName>
</protein>
<feature type="compositionally biased region" description="Basic residues" evidence="5">
    <location>
        <begin position="9"/>
        <end position="19"/>
    </location>
</feature>
<dbReference type="SUPFAM" id="SSF75005">
    <property type="entry name" value="Arabinanase/levansucrase/invertase"/>
    <property type="match status" value="1"/>
</dbReference>
<dbReference type="Pfam" id="PF04616">
    <property type="entry name" value="Glyco_hydro_43"/>
    <property type="match status" value="1"/>
</dbReference>
<dbReference type="PANTHER" id="PTHR42812">
    <property type="entry name" value="BETA-XYLOSIDASE"/>
    <property type="match status" value="1"/>
</dbReference>
<name>A0ABP6JQ68_9ACTN</name>
<dbReference type="PROSITE" id="PS51175">
    <property type="entry name" value="CBM6"/>
    <property type="match status" value="1"/>
</dbReference>
<dbReference type="PANTHER" id="PTHR42812:SF5">
    <property type="entry name" value="ENDO-ARABINASE"/>
    <property type="match status" value="1"/>
</dbReference>
<dbReference type="InterPro" id="IPR006710">
    <property type="entry name" value="Glyco_hydro_43"/>
</dbReference>
<organism evidence="7 8">
    <name type="scientific">Streptomyces enissocaesilis</name>
    <dbReference type="NCBI Taxonomy" id="332589"/>
    <lineage>
        <taxon>Bacteria</taxon>
        <taxon>Bacillati</taxon>
        <taxon>Actinomycetota</taxon>
        <taxon>Actinomycetes</taxon>
        <taxon>Kitasatosporales</taxon>
        <taxon>Streptomycetaceae</taxon>
        <taxon>Streptomyces</taxon>
        <taxon>Streptomyces rochei group</taxon>
    </lineage>
</organism>
<sequence length="464" mass="49385">MKQPTDRKRTPRRTAHPRSVRSAAGALAALLALVLAWTSLAVLPAAAAVGGPALDRNFPDPDIVKAGSTYHAYATNGDGKNIQRATSTDLVDWSVSGTDPLPRLGNWAVPERSLVWAPEVFDNGNGFTMLYTARDRATNKQCIGAALSASPQGPFQPADGAPLVCPGDRGGAIDASSYTENGQRYVLWKNDGNCCGQDTWLYLQPLSWDGTRTTGAATGLIKQDRSWEGALVEAPTLVKHGGRYVLFYSAGHYGDASYKTGYATATSLNGPYTKAPSPLMTTDTFAGSVRGPGGQDVVTGPDGRDRIVFHGWSGDYSRRAMYVADLGWANDHPVVRGSKVIHQAENARVNNAVVRDAAGALDGRAVGRIDHADSFVEFTVFAASAGRHTLTVRYGNGSSSGGSPVASSHRLSVNGNAADPVAYPHTGWDNWRHVGKEITLAEGWNTVRLAKGDHWAELDSIEIA</sequence>
<evidence type="ECO:0000256" key="1">
    <source>
        <dbReference type="ARBA" id="ARBA00009865"/>
    </source>
</evidence>
<dbReference type="InterPro" id="IPR005084">
    <property type="entry name" value="CBM6"/>
</dbReference>
<accession>A0ABP6JQ68</accession>
<evidence type="ECO:0000256" key="3">
    <source>
        <dbReference type="ARBA" id="ARBA00023295"/>
    </source>
</evidence>
<gene>
    <name evidence="7" type="ORF">GCM10010446_23420</name>
</gene>
<evidence type="ECO:0000259" key="6">
    <source>
        <dbReference type="PROSITE" id="PS51175"/>
    </source>
</evidence>
<comment type="similarity">
    <text evidence="1 4">Belongs to the glycosyl hydrolase 43 family.</text>
</comment>
<evidence type="ECO:0000256" key="2">
    <source>
        <dbReference type="ARBA" id="ARBA00022801"/>
    </source>
</evidence>
<feature type="domain" description="CBM6" evidence="6">
    <location>
        <begin position="340"/>
        <end position="464"/>
    </location>
</feature>
<dbReference type="SUPFAM" id="SSF49785">
    <property type="entry name" value="Galactose-binding domain-like"/>
    <property type="match status" value="1"/>
</dbReference>
<dbReference type="InterPro" id="IPR051795">
    <property type="entry name" value="Glycosyl_Hydrlase_43"/>
</dbReference>
<feature type="region of interest" description="Disordered" evidence="5">
    <location>
        <begin position="1"/>
        <end position="20"/>
    </location>
</feature>
<evidence type="ECO:0000256" key="5">
    <source>
        <dbReference type="SAM" id="MobiDB-lite"/>
    </source>
</evidence>
<dbReference type="EMBL" id="BAAAUD010000021">
    <property type="protein sequence ID" value="GAA2937462.1"/>
    <property type="molecule type" value="Genomic_DNA"/>
</dbReference>
<evidence type="ECO:0000313" key="7">
    <source>
        <dbReference type="EMBL" id="GAA2937462.1"/>
    </source>
</evidence>
<proteinExistence type="inferred from homology"/>
<reference evidence="8" key="1">
    <citation type="journal article" date="2019" name="Int. J. Syst. Evol. Microbiol.">
        <title>The Global Catalogue of Microorganisms (GCM) 10K type strain sequencing project: providing services to taxonomists for standard genome sequencing and annotation.</title>
        <authorList>
            <consortium name="The Broad Institute Genomics Platform"/>
            <consortium name="The Broad Institute Genome Sequencing Center for Infectious Disease"/>
            <person name="Wu L."/>
            <person name="Ma J."/>
        </authorList>
    </citation>
    <scope>NUCLEOTIDE SEQUENCE [LARGE SCALE GENOMIC DNA]</scope>
    <source>
        <strain evidence="8">JCM 9088</strain>
    </source>
</reference>
<dbReference type="CDD" id="cd08999">
    <property type="entry name" value="GH43_ABN-like"/>
    <property type="match status" value="1"/>
</dbReference>
<keyword evidence="8" id="KW-1185">Reference proteome</keyword>
<evidence type="ECO:0000313" key="8">
    <source>
        <dbReference type="Proteomes" id="UP001500403"/>
    </source>
</evidence>
<keyword evidence="3 4" id="KW-0326">Glycosidase</keyword>
<dbReference type="Proteomes" id="UP001500403">
    <property type="component" value="Unassembled WGS sequence"/>
</dbReference>
<dbReference type="Gene3D" id="2.115.10.20">
    <property type="entry name" value="Glycosyl hydrolase domain, family 43"/>
    <property type="match status" value="1"/>
</dbReference>
<dbReference type="Gene3D" id="2.60.120.260">
    <property type="entry name" value="Galactose-binding domain-like"/>
    <property type="match status" value="1"/>
</dbReference>
<keyword evidence="2 4" id="KW-0378">Hydrolase</keyword>
<dbReference type="RefSeq" id="WP_344494173.1">
    <property type="nucleotide sequence ID" value="NZ_BAAAUD010000021.1"/>
</dbReference>
<dbReference type="InterPro" id="IPR023296">
    <property type="entry name" value="Glyco_hydro_beta-prop_sf"/>
</dbReference>
<evidence type="ECO:0000256" key="4">
    <source>
        <dbReference type="RuleBase" id="RU361187"/>
    </source>
</evidence>
<comment type="caution">
    <text evidence="7">The sequence shown here is derived from an EMBL/GenBank/DDBJ whole genome shotgun (WGS) entry which is preliminary data.</text>
</comment>
<dbReference type="InterPro" id="IPR008979">
    <property type="entry name" value="Galactose-bd-like_sf"/>
</dbReference>